<accession>A0A9N9WQF0</accession>
<dbReference type="OrthoDB" id="166611at2759"/>
<evidence type="ECO:0000256" key="4">
    <source>
        <dbReference type="ARBA" id="ARBA00023054"/>
    </source>
</evidence>
<protein>
    <recommendedName>
        <fullName evidence="3">Cilia- and flagella-associated protein 157</fullName>
    </recommendedName>
</protein>
<reference evidence="9" key="1">
    <citation type="submission" date="2022-01" db="EMBL/GenBank/DDBJ databases">
        <authorList>
            <person name="King R."/>
        </authorList>
    </citation>
    <scope>NUCLEOTIDE SEQUENCE</scope>
</reference>
<feature type="coiled-coil region" evidence="7">
    <location>
        <begin position="36"/>
        <end position="109"/>
    </location>
</feature>
<proteinExistence type="inferred from homology"/>
<dbReference type="GO" id="GO:0036064">
    <property type="term" value="C:ciliary basal body"/>
    <property type="evidence" value="ECO:0007669"/>
    <property type="project" value="TreeGrafter"/>
</dbReference>
<name>A0A9N9WQF0_9DIPT</name>
<evidence type="ECO:0000256" key="6">
    <source>
        <dbReference type="ARBA" id="ARBA00023273"/>
    </source>
</evidence>
<reference evidence="9" key="2">
    <citation type="submission" date="2022-10" db="EMBL/GenBank/DDBJ databases">
        <authorList>
            <consortium name="ENA_rothamsted_submissions"/>
            <consortium name="culmorum"/>
            <person name="King R."/>
        </authorList>
    </citation>
    <scope>NUCLEOTIDE SEQUENCE</scope>
</reference>
<evidence type="ECO:0000256" key="7">
    <source>
        <dbReference type="SAM" id="Coils"/>
    </source>
</evidence>
<feature type="region of interest" description="Disordered" evidence="8">
    <location>
        <begin position="1"/>
        <end position="24"/>
    </location>
</feature>
<dbReference type="Proteomes" id="UP001153620">
    <property type="component" value="Chromosome 1"/>
</dbReference>
<dbReference type="GO" id="GO:0008017">
    <property type="term" value="F:microtubule binding"/>
    <property type="evidence" value="ECO:0007669"/>
    <property type="project" value="TreeGrafter"/>
</dbReference>
<keyword evidence="4 7" id="KW-0175">Coiled coil</keyword>
<evidence type="ECO:0000256" key="5">
    <source>
        <dbReference type="ARBA" id="ARBA00023069"/>
    </source>
</evidence>
<evidence type="ECO:0000256" key="1">
    <source>
        <dbReference type="ARBA" id="ARBA00004138"/>
    </source>
</evidence>
<dbReference type="PANTHER" id="PTHR31954:SF1">
    <property type="entry name" value="CILIA- AND FLAGELLA-ASSOCIATED PROTEIN 157"/>
    <property type="match status" value="1"/>
</dbReference>
<evidence type="ECO:0000256" key="3">
    <source>
        <dbReference type="ARBA" id="ARBA00014087"/>
    </source>
</evidence>
<comment type="subcellular location">
    <subcellularLocation>
        <location evidence="1">Cell projection</location>
        <location evidence="1">Cilium</location>
    </subcellularLocation>
</comment>
<feature type="coiled-coil region" evidence="7">
    <location>
        <begin position="309"/>
        <end position="336"/>
    </location>
</feature>
<sequence length="581" mass="68207">MPPKEKKGKKTKKSEEEDPEDSDLTAVDKQFYELTIADINKKLTRLRAHNVKIEEKNEEMELRMKQIETNSQDVVSYLNRTLKEKVNMIQELEDKLTELSKVRHEENENFKKKMIEWENKYKMMHDNLTSEIKLLTGKLNSMEEFRLQRDDLIAKFDTQEFELKDQAKKHKEILYEMERKVILDKERMRKDVENKLLELSTEFTKTSDLRVAASTQRLLRENIALNNDMDRILNLQARLQKENEEMKKKHKEIVAQYEASVTEKKRLIKTCDQQMGLINKLSVEFENSRDLNNYLLEIKRSHEVVRRMTKDNRSEMQDLKDKIDMLHREITGIETERDNFKHESVFNKKEFERISEIIEMLRITVKLAIKGEKDFEYDPAFHEARRNNLLTDLLNILNNADIRHETRRTSSVQNFYGQGDLGFLPKFGSITVTQECSKVSVVSSRFLSPRMSNAGFAENKPSDLLSVNIIDPLSGSLSVTSESNESFVPSEDDKPIVVKQHQPVNIVEEEEEEEVEEEEVHQIKRQESSKTLSIDLRQSMEAQSAEEDEDEKEKDEVLSKTDDIETDLVATDDNEFDDNEQ</sequence>
<organism evidence="9 10">
    <name type="scientific">Chironomus riparius</name>
    <dbReference type="NCBI Taxonomy" id="315576"/>
    <lineage>
        <taxon>Eukaryota</taxon>
        <taxon>Metazoa</taxon>
        <taxon>Ecdysozoa</taxon>
        <taxon>Arthropoda</taxon>
        <taxon>Hexapoda</taxon>
        <taxon>Insecta</taxon>
        <taxon>Pterygota</taxon>
        <taxon>Neoptera</taxon>
        <taxon>Endopterygota</taxon>
        <taxon>Diptera</taxon>
        <taxon>Nematocera</taxon>
        <taxon>Chironomoidea</taxon>
        <taxon>Chironomidae</taxon>
        <taxon>Chironominae</taxon>
        <taxon>Chironomus</taxon>
    </lineage>
</organism>
<evidence type="ECO:0000313" key="9">
    <source>
        <dbReference type="EMBL" id="CAG9800150.1"/>
    </source>
</evidence>
<dbReference type="EMBL" id="OU895877">
    <property type="protein sequence ID" value="CAG9800150.1"/>
    <property type="molecule type" value="Genomic_DNA"/>
</dbReference>
<feature type="compositionally biased region" description="Acidic residues" evidence="8">
    <location>
        <begin position="544"/>
        <end position="553"/>
    </location>
</feature>
<keyword evidence="6" id="KW-0966">Cell projection</keyword>
<feature type="coiled-coil region" evidence="7">
    <location>
        <begin position="182"/>
        <end position="256"/>
    </location>
</feature>
<evidence type="ECO:0000313" key="10">
    <source>
        <dbReference type="Proteomes" id="UP001153620"/>
    </source>
</evidence>
<keyword evidence="5" id="KW-0969">Cilium</keyword>
<comment type="similarity">
    <text evidence="2">Belongs to the CFAP157 family.</text>
</comment>
<dbReference type="AlphaFoldDB" id="A0A9N9WQF0"/>
<feature type="region of interest" description="Disordered" evidence="8">
    <location>
        <begin position="508"/>
        <end position="581"/>
    </location>
</feature>
<feature type="compositionally biased region" description="Basic residues" evidence="8">
    <location>
        <begin position="1"/>
        <end position="12"/>
    </location>
</feature>
<evidence type="ECO:0000256" key="2">
    <source>
        <dbReference type="ARBA" id="ARBA00010841"/>
    </source>
</evidence>
<keyword evidence="10" id="KW-1185">Reference proteome</keyword>
<dbReference type="InterPro" id="IPR038844">
    <property type="entry name" value="CFAP157"/>
</dbReference>
<evidence type="ECO:0000256" key="8">
    <source>
        <dbReference type="SAM" id="MobiDB-lite"/>
    </source>
</evidence>
<feature type="compositionally biased region" description="Acidic residues" evidence="8">
    <location>
        <begin position="508"/>
        <end position="519"/>
    </location>
</feature>
<gene>
    <name evidence="9" type="ORF">CHIRRI_LOCUS3101</name>
</gene>
<feature type="compositionally biased region" description="Acidic residues" evidence="8">
    <location>
        <begin position="564"/>
        <end position="581"/>
    </location>
</feature>
<feature type="compositionally biased region" description="Basic and acidic residues" evidence="8">
    <location>
        <begin position="554"/>
        <end position="563"/>
    </location>
</feature>
<dbReference type="PANTHER" id="PTHR31954">
    <property type="entry name" value="CILIA- AND FLAGELLA-ASSOCIATED PROTEIN 157"/>
    <property type="match status" value="1"/>
</dbReference>